<dbReference type="EMBL" id="FNBW01000005">
    <property type="protein sequence ID" value="SDF63815.1"/>
    <property type="molecule type" value="Genomic_DNA"/>
</dbReference>
<proteinExistence type="predicted"/>
<dbReference type="PANTHER" id="PTHR11365">
    <property type="entry name" value="5-OXOPROLINASE RELATED"/>
    <property type="match status" value="1"/>
</dbReference>
<dbReference type="AlphaFoldDB" id="A0A8G2BJJ4"/>
<evidence type="ECO:0000313" key="3">
    <source>
        <dbReference type="Proteomes" id="UP000198615"/>
    </source>
</evidence>
<dbReference type="InterPro" id="IPR045079">
    <property type="entry name" value="Oxoprolinase-like"/>
</dbReference>
<comment type="caution">
    <text evidence="2">The sequence shown here is derived from an EMBL/GenBank/DDBJ whole genome shotgun (WGS) entry which is preliminary data.</text>
</comment>
<protein>
    <submittedName>
        <fullName evidence="2">N-methylhydantoinase B</fullName>
    </submittedName>
</protein>
<dbReference type="InterPro" id="IPR003692">
    <property type="entry name" value="Hydantoinase_B"/>
</dbReference>
<accession>A0A8G2BJJ4</accession>
<dbReference type="RefSeq" id="WP_093149829.1">
    <property type="nucleotide sequence ID" value="NZ_FNBW01000005.1"/>
</dbReference>
<feature type="domain" description="Hydantoinase B/oxoprolinase" evidence="1">
    <location>
        <begin position="4"/>
        <end position="530"/>
    </location>
</feature>
<keyword evidence="3" id="KW-1185">Reference proteome</keyword>
<dbReference type="OrthoDB" id="9761586at2"/>
<gene>
    <name evidence="2" type="ORF">SAMN05660686_01874</name>
</gene>
<name>A0A8G2BJJ4_9PROT</name>
<dbReference type="GO" id="GO:0005829">
    <property type="term" value="C:cytosol"/>
    <property type="evidence" value="ECO:0007669"/>
    <property type="project" value="TreeGrafter"/>
</dbReference>
<reference evidence="2 3" key="1">
    <citation type="submission" date="2016-10" db="EMBL/GenBank/DDBJ databases">
        <authorList>
            <person name="Varghese N."/>
            <person name="Submissions S."/>
        </authorList>
    </citation>
    <scope>NUCLEOTIDE SEQUENCE [LARGE SCALE GENOMIC DNA]</scope>
    <source>
        <strain evidence="2 3">DSM 18839</strain>
    </source>
</reference>
<sequence length="667" mass="71909">MAIDKVTLEILKNHCRAAAESMAFTLYRTAHSTFVKETEDFTTGLTTPEGETFATPVELGATWFVGLNYGTVIRMIDHYDEGDICMTNDPYSGHVCTHSPDMHIWKPVFHEGEIVCFVVGHIHNTDVGGAVPASISRTLSEVHQEGIRIPPAKVVKKGAFNHELIDVMLANVRMPEQNWGDLKAQIAAMNTGERRVHEMIAKFGVETFKAGVAGLLDYAEQQARSIMATLPDGDYFFDDYLDEDAAGGFPCRIALTLKIRGETCVLDFTGSDPQIESSVNMPTGGQPRHALLMVGFVYILYSLDPTLFLNSGVCRVAESILPEGTIVNPVFPAAVGLRTLSVQRLQGVIFGAFAQAAPDRLPSSPASGGPIMNVNTIDNRTGRRVMAAIGAISGGAGGSPRGDGTEGSGANASFLKNTPVEINEAEVPFKILRYGLCQDSGGAGKYRGGNALEMIFQAHAPNTRVTARNRDRTRFSSWGILGGKAGSHSKFVLNPGSNREENLGNVDILTIGPGDVVHIASGGSGGWGDPLERDPAAVLWDVRRGFVSTKAAEQSYGVVLTPGGVDEAATARLRADLARERPKQEGFFDYGANRLAYEKIWTRANYDALTELLAATPVHWRFFVKHRVFEAIDALDPVTLAGDGSDVRAAFDGVVERFPQLRAALAA</sequence>
<dbReference type="GO" id="GO:0017168">
    <property type="term" value="F:5-oxoprolinase (ATP-hydrolyzing) activity"/>
    <property type="evidence" value="ECO:0007669"/>
    <property type="project" value="TreeGrafter"/>
</dbReference>
<dbReference type="Proteomes" id="UP000198615">
    <property type="component" value="Unassembled WGS sequence"/>
</dbReference>
<dbReference type="Pfam" id="PF02538">
    <property type="entry name" value="Hydantoinase_B"/>
    <property type="match status" value="1"/>
</dbReference>
<dbReference type="PANTHER" id="PTHR11365:SF23">
    <property type="entry name" value="HYPOTHETICAL 5-OXOPROLINASE (EUROFUNG)-RELATED"/>
    <property type="match status" value="1"/>
</dbReference>
<organism evidence="2 3">
    <name type="scientific">Thalassobaculum litoreum DSM 18839</name>
    <dbReference type="NCBI Taxonomy" id="1123362"/>
    <lineage>
        <taxon>Bacteria</taxon>
        <taxon>Pseudomonadati</taxon>
        <taxon>Pseudomonadota</taxon>
        <taxon>Alphaproteobacteria</taxon>
        <taxon>Rhodospirillales</taxon>
        <taxon>Thalassobaculaceae</taxon>
        <taxon>Thalassobaculum</taxon>
    </lineage>
</organism>
<evidence type="ECO:0000259" key="1">
    <source>
        <dbReference type="Pfam" id="PF02538"/>
    </source>
</evidence>
<evidence type="ECO:0000313" key="2">
    <source>
        <dbReference type="EMBL" id="SDF63815.1"/>
    </source>
</evidence>
<dbReference type="GO" id="GO:0006749">
    <property type="term" value="P:glutathione metabolic process"/>
    <property type="evidence" value="ECO:0007669"/>
    <property type="project" value="TreeGrafter"/>
</dbReference>